<feature type="transmembrane region" description="Helical" evidence="6">
    <location>
        <begin position="66"/>
        <end position="87"/>
    </location>
</feature>
<dbReference type="EMBL" id="QAYG01000008">
    <property type="protein sequence ID" value="PTW59134.1"/>
    <property type="molecule type" value="Genomic_DNA"/>
</dbReference>
<feature type="transmembrane region" description="Helical" evidence="6">
    <location>
        <begin position="123"/>
        <end position="141"/>
    </location>
</feature>
<feature type="domain" description="EamA" evidence="7">
    <location>
        <begin position="11"/>
        <end position="138"/>
    </location>
</feature>
<dbReference type="PANTHER" id="PTHR32322:SF2">
    <property type="entry name" value="EAMA DOMAIN-CONTAINING PROTEIN"/>
    <property type="match status" value="1"/>
</dbReference>
<evidence type="ECO:0000256" key="1">
    <source>
        <dbReference type="ARBA" id="ARBA00004141"/>
    </source>
</evidence>
<dbReference type="RefSeq" id="WP_107991192.1">
    <property type="nucleotide sequence ID" value="NZ_QAYG01000008.1"/>
</dbReference>
<evidence type="ECO:0000256" key="5">
    <source>
        <dbReference type="ARBA" id="ARBA00023136"/>
    </source>
</evidence>
<comment type="caution">
    <text evidence="8">The sequence shown here is derived from an EMBL/GenBank/DDBJ whole genome shotgun (WGS) entry which is preliminary data.</text>
</comment>
<evidence type="ECO:0000256" key="6">
    <source>
        <dbReference type="SAM" id="Phobius"/>
    </source>
</evidence>
<sequence length="297" mass="31508">MSLLLRAVPVVFVLLWSTGFIGSRMGAPYAEPMTFLVLRYVAVLAILAVSMIIVRPRRGMTMRERGHAVVVGVLIHGIYLGGVFWSIDNGMPAGVAALIVGLQPLVTALFAGMILGERIDARYWIGMAVGLVGVGLVLGPKAGMADAGIRPETVGTCLLAVLGISFGTIYQKRFAQHMEMRGGVFYQYAGAFIVTAVAALLTENGEVQWTGEFVFALSWLVFVLSLGAISLLMLLIRKGAVSGVAGLFYLVPAATAVEGYFLFDEALTPVQIVGMLIAIGAVALVSRASTRPRAETA</sequence>
<dbReference type="Proteomes" id="UP000244081">
    <property type="component" value="Unassembled WGS sequence"/>
</dbReference>
<dbReference type="GO" id="GO:0005886">
    <property type="term" value="C:plasma membrane"/>
    <property type="evidence" value="ECO:0007669"/>
    <property type="project" value="UniProtKB-SubCell"/>
</dbReference>
<evidence type="ECO:0000259" key="7">
    <source>
        <dbReference type="Pfam" id="PF00892"/>
    </source>
</evidence>
<dbReference type="SUPFAM" id="SSF103481">
    <property type="entry name" value="Multidrug resistance efflux transporter EmrE"/>
    <property type="match status" value="2"/>
</dbReference>
<proteinExistence type="inferred from homology"/>
<dbReference type="PROSITE" id="PS00310">
    <property type="entry name" value="LAMP_1"/>
    <property type="match status" value="1"/>
</dbReference>
<evidence type="ECO:0000313" key="8">
    <source>
        <dbReference type="EMBL" id="PTW59134.1"/>
    </source>
</evidence>
<feature type="transmembrane region" description="Helical" evidence="6">
    <location>
        <begin position="183"/>
        <end position="201"/>
    </location>
</feature>
<protein>
    <submittedName>
        <fullName evidence="8">Drug/metabolite transporter (DMT)-like permease</fullName>
    </submittedName>
</protein>
<keyword evidence="3 6" id="KW-0812">Transmembrane</keyword>
<dbReference type="Gene3D" id="1.10.3730.20">
    <property type="match status" value="1"/>
</dbReference>
<feature type="transmembrane region" description="Helical" evidence="6">
    <location>
        <begin position="213"/>
        <end position="236"/>
    </location>
</feature>
<evidence type="ECO:0000256" key="2">
    <source>
        <dbReference type="ARBA" id="ARBA00007362"/>
    </source>
</evidence>
<keyword evidence="9" id="KW-1185">Reference proteome</keyword>
<gene>
    <name evidence="8" type="ORF">C8N35_108171</name>
</gene>
<feature type="transmembrane region" description="Helical" evidence="6">
    <location>
        <begin position="93"/>
        <end position="116"/>
    </location>
</feature>
<evidence type="ECO:0000313" key="9">
    <source>
        <dbReference type="Proteomes" id="UP000244081"/>
    </source>
</evidence>
<comment type="subcellular location">
    <subcellularLocation>
        <location evidence="1">Membrane</location>
        <topology evidence="1">Multi-pass membrane protein</topology>
    </subcellularLocation>
</comment>
<feature type="transmembrane region" description="Helical" evidence="6">
    <location>
        <begin position="269"/>
        <end position="286"/>
    </location>
</feature>
<comment type="similarity">
    <text evidence="2">Belongs to the EamA transporter family.</text>
</comment>
<feature type="transmembrane region" description="Helical" evidence="6">
    <location>
        <begin position="36"/>
        <end position="54"/>
    </location>
</feature>
<feature type="transmembrane region" description="Helical" evidence="6">
    <location>
        <begin position="243"/>
        <end position="263"/>
    </location>
</feature>
<name>A0A2T5V5V3_9HYPH</name>
<accession>A0A2T5V5V3</accession>
<dbReference type="InterPro" id="IPR000620">
    <property type="entry name" value="EamA_dom"/>
</dbReference>
<dbReference type="OrthoDB" id="9809509at2"/>
<dbReference type="InterPro" id="IPR050638">
    <property type="entry name" value="AA-Vitamin_Transporters"/>
</dbReference>
<dbReference type="InterPro" id="IPR018134">
    <property type="entry name" value="LAMP_CS"/>
</dbReference>
<evidence type="ECO:0000256" key="3">
    <source>
        <dbReference type="ARBA" id="ARBA00022692"/>
    </source>
</evidence>
<reference evidence="8 9" key="1">
    <citation type="submission" date="2018-04" db="EMBL/GenBank/DDBJ databases">
        <title>Genomic Encyclopedia of Archaeal and Bacterial Type Strains, Phase II (KMG-II): from individual species to whole genera.</title>
        <authorList>
            <person name="Goeker M."/>
        </authorList>
    </citation>
    <scope>NUCLEOTIDE SEQUENCE [LARGE SCALE GENOMIC DNA]</scope>
    <source>
        <strain evidence="8 9">DSM 23382</strain>
    </source>
</reference>
<dbReference type="AlphaFoldDB" id="A0A2T5V5V3"/>
<dbReference type="InterPro" id="IPR037185">
    <property type="entry name" value="EmrE-like"/>
</dbReference>
<evidence type="ECO:0000256" key="4">
    <source>
        <dbReference type="ARBA" id="ARBA00022989"/>
    </source>
</evidence>
<keyword evidence="5 6" id="KW-0472">Membrane</keyword>
<keyword evidence="4 6" id="KW-1133">Transmembrane helix</keyword>
<dbReference type="Pfam" id="PF00892">
    <property type="entry name" value="EamA"/>
    <property type="match status" value="2"/>
</dbReference>
<organism evidence="8 9">
    <name type="scientific">Breoghania corrubedonensis</name>
    <dbReference type="NCBI Taxonomy" id="665038"/>
    <lineage>
        <taxon>Bacteria</taxon>
        <taxon>Pseudomonadati</taxon>
        <taxon>Pseudomonadota</taxon>
        <taxon>Alphaproteobacteria</taxon>
        <taxon>Hyphomicrobiales</taxon>
        <taxon>Stappiaceae</taxon>
        <taxon>Breoghania</taxon>
    </lineage>
</organism>
<dbReference type="PANTHER" id="PTHR32322">
    <property type="entry name" value="INNER MEMBRANE TRANSPORTER"/>
    <property type="match status" value="1"/>
</dbReference>
<feature type="domain" description="EamA" evidence="7">
    <location>
        <begin position="157"/>
        <end position="286"/>
    </location>
</feature>
<feature type="transmembrane region" description="Helical" evidence="6">
    <location>
        <begin position="153"/>
        <end position="171"/>
    </location>
</feature>